<dbReference type="Pfam" id="PF03845">
    <property type="entry name" value="Spore_permease"/>
    <property type="match status" value="1"/>
</dbReference>
<evidence type="ECO:0000256" key="8">
    <source>
        <dbReference type="SAM" id="Phobius"/>
    </source>
</evidence>
<comment type="subcellular location">
    <subcellularLocation>
        <location evidence="1">Membrane</location>
        <topology evidence="1">Multi-pass membrane protein</topology>
    </subcellularLocation>
</comment>
<dbReference type="PANTHER" id="PTHR34975:SF2">
    <property type="entry name" value="SPORE GERMINATION PROTEIN A2"/>
    <property type="match status" value="1"/>
</dbReference>
<name>A0ABV2GCY3_9BACL</name>
<feature type="transmembrane region" description="Helical" evidence="8">
    <location>
        <begin position="274"/>
        <end position="296"/>
    </location>
</feature>
<proteinExistence type="inferred from homology"/>
<dbReference type="Gene3D" id="1.20.1740.10">
    <property type="entry name" value="Amino acid/polyamine transporter I"/>
    <property type="match status" value="1"/>
</dbReference>
<keyword evidence="5 8" id="KW-0812">Transmembrane</keyword>
<keyword evidence="7 8" id="KW-0472">Membrane</keyword>
<feature type="transmembrane region" description="Helical" evidence="8">
    <location>
        <begin position="219"/>
        <end position="242"/>
    </location>
</feature>
<evidence type="ECO:0000256" key="3">
    <source>
        <dbReference type="ARBA" id="ARBA00022448"/>
    </source>
</evidence>
<comment type="caution">
    <text evidence="9">The sequence shown here is derived from an EMBL/GenBank/DDBJ whole genome shotgun (WGS) entry which is preliminary data.</text>
</comment>
<accession>A0ABV2GCY3</accession>
<evidence type="ECO:0000256" key="7">
    <source>
        <dbReference type="ARBA" id="ARBA00023136"/>
    </source>
</evidence>
<feature type="transmembrane region" description="Helical" evidence="8">
    <location>
        <begin position="149"/>
        <end position="167"/>
    </location>
</feature>
<feature type="transmembrane region" description="Helical" evidence="8">
    <location>
        <begin position="124"/>
        <end position="142"/>
    </location>
</feature>
<feature type="transmembrane region" description="Helical" evidence="8">
    <location>
        <begin position="187"/>
        <end position="207"/>
    </location>
</feature>
<dbReference type="EMBL" id="JBEPLW010000016">
    <property type="protein sequence ID" value="MET3576147.1"/>
    <property type="molecule type" value="Genomic_DNA"/>
</dbReference>
<keyword evidence="4" id="KW-0309">Germination</keyword>
<sequence length="373" mass="41121">MKETERISAYQFGVLVFFFTTGTSILAVPAVLAEKSGQDAWLAAVAGTLAGMVIIALYGVLARCYPGMSLFEAMEWVLGRWIGKVMVAVFIVVMMNYASSLLYYLGAFLQTEMLPNTPMPALNLLMLAAVLLGLFLGLETIARASEIFIVMYFLFLFLLFILLLPEIKVENIRPVFEHGAGTIARASFPLIEVFALNTVTMLVIYSVSTNSEKGAGRSMLVGSAISAAVIILLTLLCVTVLGGDNTAKQQYPGYELAKRIDIGNFIQRIESTMAFLWLITLFFKTSIYLYAATLGTSRLFGTGNYRTFILPLGTMAFLLSLTLFPSIIEFKEWRATVGVKLSILSGIVIPLLLAAVYVIRRKQLKRKKVAERC</sequence>
<keyword evidence="6 8" id="KW-1133">Transmembrane helix</keyword>
<evidence type="ECO:0000256" key="2">
    <source>
        <dbReference type="ARBA" id="ARBA00007998"/>
    </source>
</evidence>
<feature type="transmembrane region" description="Helical" evidence="8">
    <location>
        <begin position="40"/>
        <end position="61"/>
    </location>
</feature>
<dbReference type="Proteomes" id="UP001549099">
    <property type="component" value="Unassembled WGS sequence"/>
</dbReference>
<evidence type="ECO:0000256" key="6">
    <source>
        <dbReference type="ARBA" id="ARBA00022989"/>
    </source>
</evidence>
<keyword evidence="3" id="KW-0813">Transport</keyword>
<evidence type="ECO:0000256" key="5">
    <source>
        <dbReference type="ARBA" id="ARBA00022692"/>
    </source>
</evidence>
<evidence type="ECO:0000256" key="4">
    <source>
        <dbReference type="ARBA" id="ARBA00022544"/>
    </source>
</evidence>
<gene>
    <name evidence="9" type="ORF">ABID49_002062</name>
</gene>
<feature type="transmembrane region" description="Helical" evidence="8">
    <location>
        <begin position="340"/>
        <end position="359"/>
    </location>
</feature>
<evidence type="ECO:0000256" key="1">
    <source>
        <dbReference type="ARBA" id="ARBA00004141"/>
    </source>
</evidence>
<dbReference type="RefSeq" id="WP_354197932.1">
    <property type="nucleotide sequence ID" value="NZ_JBEPLW010000016.1"/>
</dbReference>
<keyword evidence="10" id="KW-1185">Reference proteome</keyword>
<protein>
    <submittedName>
        <fullName evidence="9">Spore germination protein KB</fullName>
    </submittedName>
</protein>
<feature type="transmembrane region" description="Helical" evidence="8">
    <location>
        <begin position="81"/>
        <end position="104"/>
    </location>
</feature>
<comment type="similarity">
    <text evidence="2">Belongs to the amino acid-polyamine-organocation (APC) superfamily. Spore germination protein (SGP) (TC 2.A.3.9) family.</text>
</comment>
<dbReference type="PANTHER" id="PTHR34975">
    <property type="entry name" value="SPORE GERMINATION PROTEIN A2"/>
    <property type="match status" value="1"/>
</dbReference>
<dbReference type="InterPro" id="IPR004761">
    <property type="entry name" value="Spore_GerAB"/>
</dbReference>
<organism evidence="9 10">
    <name type="scientific">Bhargavaea ullalensis</name>
    <dbReference type="NCBI Taxonomy" id="1265685"/>
    <lineage>
        <taxon>Bacteria</taxon>
        <taxon>Bacillati</taxon>
        <taxon>Bacillota</taxon>
        <taxon>Bacilli</taxon>
        <taxon>Bacillales</taxon>
        <taxon>Caryophanaceae</taxon>
        <taxon>Bhargavaea</taxon>
    </lineage>
</organism>
<dbReference type="NCBIfam" id="TIGR00912">
    <property type="entry name" value="2A0309"/>
    <property type="match status" value="1"/>
</dbReference>
<feature type="transmembrane region" description="Helical" evidence="8">
    <location>
        <begin position="308"/>
        <end position="328"/>
    </location>
</feature>
<feature type="transmembrane region" description="Helical" evidence="8">
    <location>
        <begin position="12"/>
        <end position="34"/>
    </location>
</feature>
<evidence type="ECO:0000313" key="10">
    <source>
        <dbReference type="Proteomes" id="UP001549099"/>
    </source>
</evidence>
<evidence type="ECO:0000313" key="9">
    <source>
        <dbReference type="EMBL" id="MET3576147.1"/>
    </source>
</evidence>
<reference evidence="9 10" key="1">
    <citation type="submission" date="2024-06" db="EMBL/GenBank/DDBJ databases">
        <title>Genomic Encyclopedia of Type Strains, Phase IV (KMG-IV): sequencing the most valuable type-strain genomes for metagenomic binning, comparative biology and taxonomic classification.</title>
        <authorList>
            <person name="Goeker M."/>
        </authorList>
    </citation>
    <scope>NUCLEOTIDE SEQUENCE [LARGE SCALE GENOMIC DNA]</scope>
    <source>
        <strain evidence="9 10">DSM 26128</strain>
    </source>
</reference>